<evidence type="ECO:0000313" key="3">
    <source>
        <dbReference type="Proteomes" id="UP000645828"/>
    </source>
</evidence>
<keyword evidence="1" id="KW-0812">Transmembrane</keyword>
<keyword evidence="1" id="KW-1133">Transmembrane helix</keyword>
<comment type="caution">
    <text evidence="2">The sequence shown here is derived from an EMBL/GenBank/DDBJ whole genome shotgun (WGS) entry which is preliminary data.</text>
</comment>
<keyword evidence="3" id="KW-1185">Reference proteome</keyword>
<dbReference type="AlphaFoldDB" id="A0A811ZYZ8"/>
<keyword evidence="1" id="KW-0472">Membrane</keyword>
<dbReference type="Proteomes" id="UP000645828">
    <property type="component" value="Unassembled WGS sequence"/>
</dbReference>
<name>A0A811ZYZ8_NYCPR</name>
<sequence>MEPASPSACVSAPLYLSLSLSLSLGFSSFIYKMDETYINYLDPENKLGTCPWNACHRVSPTKTSHHVSSCDDKTCIEQDTVNQTGNLGQETLAESTWQCLPCDEERDKDLWKQTSTPFVWGTASQLLWQQQPCKQVMATSVCVPRSPPYILPWKNNGNIQLNIYLIKC</sequence>
<dbReference type="EMBL" id="CAJHUB010000786">
    <property type="protein sequence ID" value="CAD7693805.1"/>
    <property type="molecule type" value="Genomic_DNA"/>
</dbReference>
<evidence type="ECO:0000256" key="1">
    <source>
        <dbReference type="SAM" id="Phobius"/>
    </source>
</evidence>
<protein>
    <submittedName>
        <fullName evidence="2">(raccoon dog) hypothetical protein</fullName>
    </submittedName>
</protein>
<organism evidence="2 3">
    <name type="scientific">Nyctereutes procyonoides</name>
    <name type="common">Raccoon dog</name>
    <name type="synonym">Canis procyonoides</name>
    <dbReference type="NCBI Taxonomy" id="34880"/>
    <lineage>
        <taxon>Eukaryota</taxon>
        <taxon>Metazoa</taxon>
        <taxon>Chordata</taxon>
        <taxon>Craniata</taxon>
        <taxon>Vertebrata</taxon>
        <taxon>Euteleostomi</taxon>
        <taxon>Mammalia</taxon>
        <taxon>Eutheria</taxon>
        <taxon>Laurasiatheria</taxon>
        <taxon>Carnivora</taxon>
        <taxon>Caniformia</taxon>
        <taxon>Canidae</taxon>
        <taxon>Nyctereutes</taxon>
    </lineage>
</organism>
<feature type="transmembrane region" description="Helical" evidence="1">
    <location>
        <begin position="12"/>
        <end position="31"/>
    </location>
</feature>
<gene>
    <name evidence="2" type="ORF">NYPRO_LOCUS26597</name>
</gene>
<accession>A0A811ZYZ8</accession>
<reference evidence="2" key="1">
    <citation type="submission" date="2020-12" db="EMBL/GenBank/DDBJ databases">
        <authorList>
            <consortium name="Molecular Ecology Group"/>
        </authorList>
    </citation>
    <scope>NUCLEOTIDE SEQUENCE</scope>
    <source>
        <strain evidence="2">TBG_1078</strain>
    </source>
</reference>
<evidence type="ECO:0000313" key="2">
    <source>
        <dbReference type="EMBL" id="CAD7693805.1"/>
    </source>
</evidence>
<proteinExistence type="predicted"/>